<dbReference type="PIRSF" id="PIRSF000189">
    <property type="entry name" value="D-aa_oxidase"/>
    <property type="match status" value="1"/>
</dbReference>
<feature type="binding site" evidence="6">
    <location>
        <position position="294"/>
    </location>
    <ligand>
        <name>D-dopa</name>
        <dbReference type="ChEBI" id="CHEBI:149689"/>
    </ligand>
</feature>
<dbReference type="GO" id="GO:0071949">
    <property type="term" value="F:FAD binding"/>
    <property type="evidence" value="ECO:0007669"/>
    <property type="project" value="InterPro"/>
</dbReference>
<evidence type="ECO:0000313" key="8">
    <source>
        <dbReference type="EMBL" id="KAF4506506.1"/>
    </source>
</evidence>
<comment type="similarity">
    <text evidence="2">Belongs to the DAMOX/DASOX family.</text>
</comment>
<dbReference type="InterPro" id="IPR006076">
    <property type="entry name" value="FAD-dep_OxRdtase"/>
</dbReference>
<dbReference type="GO" id="GO:0019478">
    <property type="term" value="P:D-amino acid catabolic process"/>
    <property type="evidence" value="ECO:0007669"/>
    <property type="project" value="TreeGrafter"/>
</dbReference>
<dbReference type="InterPro" id="IPR023209">
    <property type="entry name" value="DAO"/>
</dbReference>
<dbReference type="EMBL" id="JAAVMX010000007">
    <property type="protein sequence ID" value="KAF4506506.1"/>
    <property type="molecule type" value="Genomic_DNA"/>
</dbReference>
<dbReference type="InterPro" id="IPR006181">
    <property type="entry name" value="D-amino_acid_oxidase_CS"/>
</dbReference>
<dbReference type="Gene3D" id="3.30.9.10">
    <property type="entry name" value="D-Amino Acid Oxidase, subunit A, domain 2"/>
    <property type="match status" value="1"/>
</dbReference>
<dbReference type="Gene3D" id="3.40.50.720">
    <property type="entry name" value="NAD(P)-binding Rossmann-like Domain"/>
    <property type="match status" value="1"/>
</dbReference>
<dbReference type="PANTHER" id="PTHR11530">
    <property type="entry name" value="D-AMINO ACID OXIDASE"/>
    <property type="match status" value="1"/>
</dbReference>
<dbReference type="SUPFAM" id="SSF54373">
    <property type="entry name" value="FAD-linked reductases, C-terminal domain"/>
    <property type="match status" value="1"/>
</dbReference>
<reference evidence="8 9" key="1">
    <citation type="journal article" date="2020" name="Genome Biol. Evol.">
        <title>A new high-quality draft genome assembly of the Chinese cordyceps Ophiocordyceps sinensis.</title>
        <authorList>
            <person name="Shu R."/>
            <person name="Zhang J."/>
            <person name="Meng Q."/>
            <person name="Zhang H."/>
            <person name="Zhou G."/>
            <person name="Li M."/>
            <person name="Wu P."/>
            <person name="Zhao Y."/>
            <person name="Chen C."/>
            <person name="Qin Q."/>
        </authorList>
    </citation>
    <scope>NUCLEOTIDE SEQUENCE [LARGE SCALE GENOMIC DNA]</scope>
    <source>
        <strain evidence="8 9">IOZ07</strain>
    </source>
</reference>
<keyword evidence="3" id="KW-0285">Flavoprotein</keyword>
<keyword evidence="9" id="KW-1185">Reference proteome</keyword>
<evidence type="ECO:0000256" key="3">
    <source>
        <dbReference type="ARBA" id="ARBA00022630"/>
    </source>
</evidence>
<protein>
    <recommendedName>
        <fullName evidence="7">FAD dependent oxidoreductase domain-containing protein</fullName>
    </recommendedName>
</protein>
<evidence type="ECO:0000256" key="2">
    <source>
        <dbReference type="ARBA" id="ARBA00006730"/>
    </source>
</evidence>
<feature type="binding site" evidence="6">
    <location>
        <begin position="52"/>
        <end position="53"/>
    </location>
    <ligand>
        <name>FAD</name>
        <dbReference type="ChEBI" id="CHEBI:57692"/>
    </ligand>
</feature>
<keyword evidence="4 6" id="KW-0274">FAD</keyword>
<feature type="binding site" evidence="6">
    <location>
        <position position="227"/>
    </location>
    <ligand>
        <name>D-dopa</name>
        <dbReference type="ChEBI" id="CHEBI:149689"/>
    </ligand>
</feature>
<dbReference type="SUPFAM" id="SSF51971">
    <property type="entry name" value="Nucleotide-binding domain"/>
    <property type="match status" value="1"/>
</dbReference>
<feature type="binding site" evidence="6">
    <location>
        <position position="234"/>
    </location>
    <ligand>
        <name>D-dopa</name>
        <dbReference type="ChEBI" id="CHEBI:149689"/>
    </ligand>
</feature>
<sequence>MTNSSISRDAIVIVGAGIAGLDVALVLAERGFGPQVTVVAQFMPGDTSPEYTSPWAGCNFSAISDRDEKALRWDRLGYAHLARMASDHGEASFVARTPSVEYWDASVPHDKIRTMSEYLQDFKMLPSSELPPGVQCAMSCTSFTVNAPRHLEYLERRLRDHFGVRFVRRRLDGIRAAFATPATRLVFNCTGNAARTLPGVEDPLCYPTRGQVVLVRAPAVTCNVMRHGVDYETYVIPRPGSNGNVILGGYMQRGNSDAATYAHETASILSRTKALCPELRHQPLEVLAAFSGLRPSREGGARVERSDMSVGGTMRALVHNYGAGGTGFQAGYGFAVDAVATVEDVLSELRVGEPRMSRL</sequence>
<proteinExistence type="inferred from homology"/>
<evidence type="ECO:0000313" key="9">
    <source>
        <dbReference type="Proteomes" id="UP000557566"/>
    </source>
</evidence>
<accession>A0A8H4LWF9</accession>
<dbReference type="PANTHER" id="PTHR11530:SF11">
    <property type="entry name" value="D-ASPARTATE OXIDASE"/>
    <property type="match status" value="1"/>
</dbReference>
<keyword evidence="5" id="KW-0560">Oxidoreductase</keyword>
<dbReference type="GO" id="GO:0003884">
    <property type="term" value="F:D-amino-acid oxidase activity"/>
    <property type="evidence" value="ECO:0007669"/>
    <property type="project" value="InterPro"/>
</dbReference>
<evidence type="ECO:0000256" key="5">
    <source>
        <dbReference type="ARBA" id="ARBA00023002"/>
    </source>
</evidence>
<comment type="caution">
    <text evidence="8">The sequence shown here is derived from an EMBL/GenBank/DDBJ whole genome shotgun (WGS) entry which is preliminary data.</text>
</comment>
<dbReference type="AlphaFoldDB" id="A0A8H4LWF9"/>
<name>A0A8H4LWF9_9HYPO</name>
<dbReference type="Proteomes" id="UP000557566">
    <property type="component" value="Unassembled WGS sequence"/>
</dbReference>
<evidence type="ECO:0000256" key="4">
    <source>
        <dbReference type="ARBA" id="ARBA00022827"/>
    </source>
</evidence>
<organism evidence="8 9">
    <name type="scientific">Ophiocordyceps sinensis</name>
    <dbReference type="NCBI Taxonomy" id="72228"/>
    <lineage>
        <taxon>Eukaryota</taxon>
        <taxon>Fungi</taxon>
        <taxon>Dikarya</taxon>
        <taxon>Ascomycota</taxon>
        <taxon>Pezizomycotina</taxon>
        <taxon>Sordariomycetes</taxon>
        <taxon>Hypocreomycetidae</taxon>
        <taxon>Hypocreales</taxon>
        <taxon>Ophiocordycipitaceae</taxon>
        <taxon>Ophiocordyceps</taxon>
    </lineage>
</organism>
<dbReference type="PROSITE" id="PS00677">
    <property type="entry name" value="DAO"/>
    <property type="match status" value="1"/>
</dbReference>
<evidence type="ECO:0000259" key="7">
    <source>
        <dbReference type="Pfam" id="PF01266"/>
    </source>
</evidence>
<evidence type="ECO:0000256" key="1">
    <source>
        <dbReference type="ARBA" id="ARBA00001974"/>
    </source>
</evidence>
<dbReference type="GO" id="GO:0005737">
    <property type="term" value="C:cytoplasm"/>
    <property type="evidence" value="ECO:0007669"/>
    <property type="project" value="TreeGrafter"/>
</dbReference>
<comment type="cofactor">
    <cofactor evidence="1 6">
        <name>FAD</name>
        <dbReference type="ChEBI" id="CHEBI:57692"/>
    </cofactor>
</comment>
<feature type="binding site" evidence="6">
    <location>
        <position position="325"/>
    </location>
    <ligand>
        <name>D-dopa</name>
        <dbReference type="ChEBI" id="CHEBI:149689"/>
    </ligand>
</feature>
<dbReference type="OrthoDB" id="2015447at2759"/>
<dbReference type="Pfam" id="PF01266">
    <property type="entry name" value="DAO"/>
    <property type="match status" value="1"/>
</dbReference>
<feature type="binding site" evidence="6">
    <location>
        <position position="190"/>
    </location>
    <ligand>
        <name>FAD</name>
        <dbReference type="ChEBI" id="CHEBI:57692"/>
    </ligand>
</feature>
<feature type="domain" description="FAD dependent oxidoreductase" evidence="7">
    <location>
        <begin position="11"/>
        <end position="335"/>
    </location>
</feature>
<evidence type="ECO:0000256" key="6">
    <source>
        <dbReference type="PIRSR" id="PIRSR000189-1"/>
    </source>
</evidence>
<gene>
    <name evidence="8" type="ORF">G6O67_006585</name>
</gene>